<feature type="compositionally biased region" description="Polar residues" evidence="1">
    <location>
        <begin position="306"/>
        <end position="316"/>
    </location>
</feature>
<feature type="region of interest" description="Disordered" evidence="1">
    <location>
        <begin position="293"/>
        <end position="323"/>
    </location>
</feature>
<feature type="region of interest" description="Disordered" evidence="1">
    <location>
        <begin position="182"/>
        <end position="240"/>
    </location>
</feature>
<dbReference type="AlphaFoldDB" id="A0A915C6N8"/>
<reference evidence="3 4" key="1">
    <citation type="submission" date="2022-11" db="UniProtKB">
        <authorList>
            <consortium name="WormBaseParasite"/>
        </authorList>
    </citation>
    <scope>IDENTIFICATION</scope>
</reference>
<organism evidence="2 3">
    <name type="scientific">Parascaris univalens</name>
    <name type="common">Nematode worm</name>
    <dbReference type="NCBI Taxonomy" id="6257"/>
    <lineage>
        <taxon>Eukaryota</taxon>
        <taxon>Metazoa</taxon>
        <taxon>Ecdysozoa</taxon>
        <taxon>Nematoda</taxon>
        <taxon>Chromadorea</taxon>
        <taxon>Rhabditida</taxon>
        <taxon>Spirurina</taxon>
        <taxon>Ascaridomorpha</taxon>
        <taxon>Ascaridoidea</taxon>
        <taxon>Ascarididae</taxon>
        <taxon>Parascaris</taxon>
    </lineage>
</organism>
<keyword evidence="2" id="KW-1185">Reference proteome</keyword>
<sequence>LFTRHLFRYERQRSIICEPIAYAKALDLIMRTARIAFSESFIFLLEMLSLIIGEDQKVVYAFFLMVEMLYINCQTINELKELIEDRHELITCVQVCSLNCPPDQAEVKLRRVDEDVDSADYRYEILKFGDFMQCMARQHGTFMLHNRHIEGNKRMGRKRRATTSMDAKLRGLHGLRRTIVSRRQRRLTTTSETQGNRRDESEGSPPSSLPKILYSEDEQGYSEREQQTNPQNTTSDQAVGSRFVNSECCATSGYTLQEEGTSSSYDLITQENSSSESNLVSGIERLIVDSAKRPARASCGRRQPENADSSSPTSTRRQLKRMKPLDVAPYSGKGFKSSIKLRTNHLKRVKERFMERLEFEFETAFTFALLKYW</sequence>
<evidence type="ECO:0000313" key="4">
    <source>
        <dbReference type="WBParaSite" id="PgR093_g015_t02"/>
    </source>
</evidence>
<name>A0A915C6N8_PARUN</name>
<protein>
    <submittedName>
        <fullName evidence="3 4">Uncharacterized protein</fullName>
    </submittedName>
</protein>
<dbReference type="WBParaSite" id="PgR093_g015_t02">
    <property type="protein sequence ID" value="PgR093_g015_t02"/>
    <property type="gene ID" value="PgR093_g015"/>
</dbReference>
<evidence type="ECO:0000313" key="3">
    <source>
        <dbReference type="WBParaSite" id="PgR093_g015_t01"/>
    </source>
</evidence>
<evidence type="ECO:0000313" key="2">
    <source>
        <dbReference type="Proteomes" id="UP000887569"/>
    </source>
</evidence>
<proteinExistence type="predicted"/>
<accession>A0A915C6N8</accession>
<feature type="compositionally biased region" description="Polar residues" evidence="1">
    <location>
        <begin position="227"/>
        <end position="238"/>
    </location>
</feature>
<evidence type="ECO:0000256" key="1">
    <source>
        <dbReference type="SAM" id="MobiDB-lite"/>
    </source>
</evidence>
<dbReference type="Proteomes" id="UP000887569">
    <property type="component" value="Unplaced"/>
</dbReference>
<dbReference type="WBParaSite" id="PgR093_g015_t01">
    <property type="protein sequence ID" value="PgR093_g015_t01"/>
    <property type="gene ID" value="PgR093_g015"/>
</dbReference>